<feature type="domain" description="VOC" evidence="1">
    <location>
        <begin position="143"/>
        <end position="257"/>
    </location>
</feature>
<reference evidence="2 3" key="1">
    <citation type="submission" date="2020-08" db="EMBL/GenBank/DDBJ databases">
        <title>Genomic Encyclopedia of Type Strains, Phase IV (KMG-IV): sequencing the most valuable type-strain genomes for metagenomic binning, comparative biology and taxonomic classification.</title>
        <authorList>
            <person name="Goeker M."/>
        </authorList>
    </citation>
    <scope>NUCLEOTIDE SEQUENCE [LARGE SCALE GENOMIC DNA]</scope>
    <source>
        <strain evidence="2 3">DSM 25620</strain>
    </source>
</reference>
<dbReference type="PANTHER" id="PTHR36110">
    <property type="entry name" value="RING-CLEAVING DIOXYGENASE MHQE-RELATED"/>
    <property type="match status" value="1"/>
</dbReference>
<dbReference type="InterPro" id="IPR029058">
    <property type="entry name" value="AB_hydrolase_fold"/>
</dbReference>
<dbReference type="EMBL" id="JACHIL010000002">
    <property type="protein sequence ID" value="MBB5090829.1"/>
    <property type="molecule type" value="Genomic_DNA"/>
</dbReference>
<keyword evidence="3" id="KW-1185">Reference proteome</keyword>
<dbReference type="Gene3D" id="3.10.180.10">
    <property type="entry name" value="2,3-Dihydroxybiphenyl 1,2-Dioxygenase, domain 1"/>
    <property type="match status" value="2"/>
</dbReference>
<dbReference type="InterPro" id="IPR037523">
    <property type="entry name" value="VOC_core"/>
</dbReference>
<organism evidence="2 3">
    <name type="scientific">Pseudochrobactrum saccharolyticum</name>
    <dbReference type="NCBI Taxonomy" id="354352"/>
    <lineage>
        <taxon>Bacteria</taxon>
        <taxon>Pseudomonadati</taxon>
        <taxon>Pseudomonadota</taxon>
        <taxon>Alphaproteobacteria</taxon>
        <taxon>Hyphomicrobiales</taxon>
        <taxon>Brucellaceae</taxon>
        <taxon>Pseudochrobactrum</taxon>
    </lineage>
</organism>
<feature type="domain" description="VOC" evidence="1">
    <location>
        <begin position="4"/>
        <end position="129"/>
    </location>
</feature>
<comment type="caution">
    <text evidence="2">The sequence shown here is derived from an EMBL/GenBank/DDBJ whole genome shotgun (WGS) entry which is preliminary data.</text>
</comment>
<evidence type="ECO:0000313" key="3">
    <source>
        <dbReference type="Proteomes" id="UP000531231"/>
    </source>
</evidence>
<sequence>MTSGIHHVTLITRNVQANIDFYAGFLGLRLVKQTGGFEDGEQLHLFYGDALGSPGSLITFLVWEEGARGRVGHGQVAEIALAVPPESIGDWLTRALSRQIRVEGPKREFGEPVLRLKDPDGVTVKLVGHDMPAAHPWNSAPTRLHSVTLFTETQEETAAFIKRFGYSEGQREETVLRMVSDTDFVDVRNVSGFVPGIPGTGIADHVAFRAKDVDAVKAAEAELSRLNSSITNFHDRKYFTSLYVREPGGTLIELATDGPGFTIDETPEHLGETLFVPPHNQERAQDLKVIMPQFAMPGEERIAMRDLPFVHRFYTPENPDGSVILLLHGTGGNEADLMPMAHRVNPRATLLGVRGRSHEEGTARWFRRFGATQFDQADIRSEAEAFNAFFEGAIASYGLKPEDITVLGYSNGANFAAAVMALFPKLIRRAILCRPMHVLEDVPQADLSGTEVLTLAGKSDPYGKYAEALNTWLSKNGASLTAETLNAGHQLSQDDIARAKEWLHL</sequence>
<gene>
    <name evidence="2" type="ORF">HNQ68_001353</name>
</gene>
<dbReference type="Proteomes" id="UP000531231">
    <property type="component" value="Unassembled WGS sequence"/>
</dbReference>
<dbReference type="InterPro" id="IPR003140">
    <property type="entry name" value="PLipase/COase/thioEstase"/>
</dbReference>
<evidence type="ECO:0000313" key="2">
    <source>
        <dbReference type="EMBL" id="MBB5090829.1"/>
    </source>
</evidence>
<dbReference type="InterPro" id="IPR029068">
    <property type="entry name" value="Glyas_Bleomycin-R_OHBP_Dase"/>
</dbReference>
<protein>
    <submittedName>
        <fullName evidence="2">Phospholipase/carboxylesterase</fullName>
    </submittedName>
</protein>
<proteinExistence type="predicted"/>
<dbReference type="Pfam" id="PF00903">
    <property type="entry name" value="Glyoxalase"/>
    <property type="match status" value="1"/>
</dbReference>
<name>A0A7W8AI76_9HYPH</name>
<dbReference type="Gene3D" id="3.40.50.1820">
    <property type="entry name" value="alpha/beta hydrolase"/>
    <property type="match status" value="1"/>
</dbReference>
<dbReference type="Pfam" id="PF02230">
    <property type="entry name" value="Abhydrolase_2"/>
    <property type="match status" value="1"/>
</dbReference>
<dbReference type="AlphaFoldDB" id="A0A7W8AI76"/>
<dbReference type="SUPFAM" id="SSF54593">
    <property type="entry name" value="Glyoxalase/Bleomycin resistance protein/Dihydroxybiphenyl dioxygenase"/>
    <property type="match status" value="1"/>
</dbReference>
<accession>A0A7W8AI76</accession>
<dbReference type="GO" id="GO:0016787">
    <property type="term" value="F:hydrolase activity"/>
    <property type="evidence" value="ECO:0007669"/>
    <property type="project" value="InterPro"/>
</dbReference>
<dbReference type="InterPro" id="IPR004360">
    <property type="entry name" value="Glyas_Fos-R_dOase_dom"/>
</dbReference>
<dbReference type="PANTHER" id="PTHR36110:SF2">
    <property type="entry name" value="RING-CLEAVING DIOXYGENASE MHQE-RELATED"/>
    <property type="match status" value="1"/>
</dbReference>
<dbReference type="PROSITE" id="PS51819">
    <property type="entry name" value="VOC"/>
    <property type="match status" value="2"/>
</dbReference>
<dbReference type="InterPro" id="IPR052537">
    <property type="entry name" value="Extradiol_RC_dioxygenase"/>
</dbReference>
<dbReference type="SUPFAM" id="SSF53474">
    <property type="entry name" value="alpha/beta-Hydrolases"/>
    <property type="match status" value="1"/>
</dbReference>
<evidence type="ECO:0000259" key="1">
    <source>
        <dbReference type="PROSITE" id="PS51819"/>
    </source>
</evidence>
<dbReference type="RefSeq" id="WP_151159238.1">
    <property type="nucleotide sequence ID" value="NZ_JACHIL010000002.1"/>
</dbReference>